<dbReference type="SUPFAM" id="SSF51197">
    <property type="entry name" value="Clavaminate synthase-like"/>
    <property type="match status" value="1"/>
</dbReference>
<gene>
    <name evidence="2" type="ORF">A9E74_00099</name>
</gene>
<proteinExistence type="predicted"/>
<evidence type="ECO:0000313" key="2">
    <source>
        <dbReference type="EMBL" id="ODN68127.1"/>
    </source>
</evidence>
<dbReference type="AlphaFoldDB" id="A0A1E3GVR3"/>
<reference evidence="2 3" key="1">
    <citation type="submission" date="2016-07" db="EMBL/GenBank/DDBJ databases">
        <title>Draft Genome Sequence of Methylophaga muralis Bur 1.</title>
        <authorList>
            <person name="Vasilenko O.V."/>
            <person name="Doronina N.V."/>
            <person name="Shmareva M.N."/>
            <person name="Tarlachkov S.V."/>
            <person name="Mustakhimov I."/>
            <person name="Trotsenko Y.A."/>
        </authorList>
    </citation>
    <scope>NUCLEOTIDE SEQUENCE [LARGE SCALE GENOMIC DNA]</scope>
    <source>
        <strain evidence="2 3">Bur 1</strain>
    </source>
</reference>
<sequence length="90" mass="10332">MKSLPDTVVSYKRTPEFDEESIPEGLLKNHQTKADVWGKIVVLSGHLLYTIHEPFEEITLDINTFGVVEPTVLHQVKPVGSVRFYVEFYQ</sequence>
<accession>A0A1E3GVR3</accession>
<dbReference type="InterPro" id="IPR015392">
    <property type="entry name" value="TehB/YeaR-like_dom"/>
</dbReference>
<name>A0A1E3GVR3_9GAMM</name>
<organism evidence="2 3">
    <name type="scientific">Methylophaga muralis</name>
    <dbReference type="NCBI Taxonomy" id="291169"/>
    <lineage>
        <taxon>Bacteria</taxon>
        <taxon>Pseudomonadati</taxon>
        <taxon>Pseudomonadota</taxon>
        <taxon>Gammaproteobacteria</taxon>
        <taxon>Thiotrichales</taxon>
        <taxon>Piscirickettsiaceae</taxon>
        <taxon>Methylophaga</taxon>
    </lineage>
</organism>
<dbReference type="EMBL" id="MCRI01000001">
    <property type="protein sequence ID" value="ODN68127.1"/>
    <property type="molecule type" value="Genomic_DNA"/>
</dbReference>
<dbReference type="RefSeq" id="WP_069294713.1">
    <property type="nucleotide sequence ID" value="NZ_MCRI01000001.1"/>
</dbReference>
<evidence type="ECO:0000313" key="3">
    <source>
        <dbReference type="Proteomes" id="UP000094379"/>
    </source>
</evidence>
<keyword evidence="3" id="KW-1185">Reference proteome</keyword>
<feature type="domain" description="TehB/YeaR-like" evidence="1">
    <location>
        <begin position="12"/>
        <end position="86"/>
    </location>
</feature>
<comment type="caution">
    <text evidence="2">The sequence shown here is derived from an EMBL/GenBank/DDBJ whole genome shotgun (WGS) entry which is preliminary data.</text>
</comment>
<dbReference type="Gene3D" id="2.60.120.10">
    <property type="entry name" value="Jelly Rolls"/>
    <property type="match status" value="1"/>
</dbReference>
<dbReference type="STRING" id="291169.A9E74_00099"/>
<dbReference type="InterPro" id="IPR014710">
    <property type="entry name" value="RmlC-like_jellyroll"/>
</dbReference>
<dbReference type="Proteomes" id="UP000094379">
    <property type="component" value="Unassembled WGS sequence"/>
</dbReference>
<dbReference type="Pfam" id="PF09313">
    <property type="entry name" value="TehB-like"/>
    <property type="match status" value="1"/>
</dbReference>
<protein>
    <submittedName>
        <fullName evidence="2">Tellurite resistance protein TehB</fullName>
    </submittedName>
</protein>
<evidence type="ECO:0000259" key="1">
    <source>
        <dbReference type="Pfam" id="PF09313"/>
    </source>
</evidence>